<dbReference type="AlphaFoldDB" id="A0A7C9DI05"/>
<reference evidence="1" key="2">
    <citation type="submission" date="2020-07" db="EMBL/GenBank/DDBJ databases">
        <authorList>
            <person name="Vera ALvarez R."/>
            <person name="Arias-Moreno D.M."/>
            <person name="Jimenez-Jacinto V."/>
            <person name="Jimenez-Bremont J.F."/>
            <person name="Swaminathan K."/>
            <person name="Moose S.P."/>
            <person name="Guerrero-Gonzalez M.L."/>
            <person name="Marino-Ramirez L."/>
            <person name="Landsman D."/>
            <person name="Rodriguez-Kessler M."/>
            <person name="Delgado-Sanchez P."/>
        </authorList>
    </citation>
    <scope>NUCLEOTIDE SEQUENCE</scope>
    <source>
        <tissue evidence="1">Cladode</tissue>
    </source>
</reference>
<name>A0A7C9DI05_OPUST</name>
<sequence>MAHPPFPCLPQWSQDSQPTQTLVSWTEPTTNNLRLIYFGSEGSRIAQSNPHQTRLKNHMFCNHNSNKNLVSRPSFSQVVKEAPVFYLFSLFLGEQGNMLQV</sequence>
<organism evidence="1">
    <name type="scientific">Opuntia streptacantha</name>
    <name type="common">Prickly pear cactus</name>
    <name type="synonym">Opuntia cardona</name>
    <dbReference type="NCBI Taxonomy" id="393608"/>
    <lineage>
        <taxon>Eukaryota</taxon>
        <taxon>Viridiplantae</taxon>
        <taxon>Streptophyta</taxon>
        <taxon>Embryophyta</taxon>
        <taxon>Tracheophyta</taxon>
        <taxon>Spermatophyta</taxon>
        <taxon>Magnoliopsida</taxon>
        <taxon>eudicotyledons</taxon>
        <taxon>Gunneridae</taxon>
        <taxon>Pentapetalae</taxon>
        <taxon>Caryophyllales</taxon>
        <taxon>Cactineae</taxon>
        <taxon>Cactaceae</taxon>
        <taxon>Opuntioideae</taxon>
        <taxon>Opuntia</taxon>
    </lineage>
</organism>
<proteinExistence type="predicted"/>
<dbReference type="EMBL" id="GISG01113194">
    <property type="protein sequence ID" value="MBA4639324.1"/>
    <property type="molecule type" value="Transcribed_RNA"/>
</dbReference>
<evidence type="ECO:0000313" key="1">
    <source>
        <dbReference type="EMBL" id="MBA4639324.1"/>
    </source>
</evidence>
<protein>
    <submittedName>
        <fullName evidence="1">Uncharacterized protein</fullName>
    </submittedName>
</protein>
<accession>A0A7C9DI05</accession>
<reference evidence="1" key="1">
    <citation type="journal article" date="2013" name="J. Plant Res.">
        <title>Effect of fungi and light on seed germination of three Opuntia species from semiarid lands of central Mexico.</title>
        <authorList>
            <person name="Delgado-Sanchez P."/>
            <person name="Jimenez-Bremont J.F."/>
            <person name="Guerrero-Gonzalez Mde L."/>
            <person name="Flores J."/>
        </authorList>
    </citation>
    <scope>NUCLEOTIDE SEQUENCE</scope>
    <source>
        <tissue evidence="1">Cladode</tissue>
    </source>
</reference>